<comment type="caution">
    <text evidence="1">The sequence shown here is derived from an EMBL/GenBank/DDBJ whole genome shotgun (WGS) entry which is preliminary data.</text>
</comment>
<proteinExistence type="predicted"/>
<name>A0A7K3WPU9_9FLAO</name>
<reference evidence="1 2" key="1">
    <citation type="submission" date="2020-02" db="EMBL/GenBank/DDBJ databases">
        <title>Out from the shadows clarifying the taxonomy of the family Cryomorphaceae and related taxa by utilizing the GTDB taxonomic framework.</title>
        <authorList>
            <person name="Bowman J.P."/>
        </authorList>
    </citation>
    <scope>NUCLEOTIDE SEQUENCE [LARGE SCALE GENOMIC DNA]</scope>
    <source>
        <strain evidence="1 2">QSSC 1-22</strain>
    </source>
</reference>
<organism evidence="1 2">
    <name type="scientific">Cryomorpha ignava</name>
    <dbReference type="NCBI Taxonomy" id="101383"/>
    <lineage>
        <taxon>Bacteria</taxon>
        <taxon>Pseudomonadati</taxon>
        <taxon>Bacteroidota</taxon>
        <taxon>Flavobacteriia</taxon>
        <taxon>Flavobacteriales</taxon>
        <taxon>Cryomorphaceae</taxon>
        <taxon>Cryomorpha</taxon>
    </lineage>
</organism>
<accession>A0A7K3WPU9</accession>
<evidence type="ECO:0000313" key="1">
    <source>
        <dbReference type="EMBL" id="NEN23683.1"/>
    </source>
</evidence>
<dbReference type="RefSeq" id="WP_163285080.1">
    <property type="nucleotide sequence ID" value="NZ_JAAGVY010000014.1"/>
</dbReference>
<evidence type="ECO:0000313" key="2">
    <source>
        <dbReference type="Proteomes" id="UP000486602"/>
    </source>
</evidence>
<dbReference type="EMBL" id="JAAGVY010000014">
    <property type="protein sequence ID" value="NEN23683.1"/>
    <property type="molecule type" value="Genomic_DNA"/>
</dbReference>
<dbReference type="AlphaFoldDB" id="A0A7K3WPU9"/>
<dbReference type="Proteomes" id="UP000486602">
    <property type="component" value="Unassembled WGS sequence"/>
</dbReference>
<keyword evidence="2" id="KW-1185">Reference proteome</keyword>
<gene>
    <name evidence="1" type="ORF">G3O08_09235</name>
</gene>
<protein>
    <submittedName>
        <fullName evidence="1">Uncharacterized protein</fullName>
    </submittedName>
</protein>
<sequence>MSRPLNLNSQGEVVNLKEGRYGVYILGGFGISLGHFSISLKHIGKNEEIKSVKAFWPVQTFVNGERAKKIFIINVIKSGQYEVIFHNPKTVEVKSSNLLTSSFFNSPLLNDNLEVIFTKKLVPFGFVK</sequence>